<reference evidence="2" key="1">
    <citation type="submission" date="2019-08" db="EMBL/GenBank/DDBJ databases">
        <authorList>
            <person name="Kucharzyk K."/>
            <person name="Murdoch R.W."/>
            <person name="Higgins S."/>
            <person name="Loffler F."/>
        </authorList>
    </citation>
    <scope>NUCLEOTIDE SEQUENCE</scope>
</reference>
<proteinExistence type="predicted"/>
<name>A0A644TK25_9ZZZZ</name>
<dbReference type="AlphaFoldDB" id="A0A644TK25"/>
<dbReference type="EC" id="3.4.11.19" evidence="2"/>
<dbReference type="InterPro" id="IPR001466">
    <property type="entry name" value="Beta-lactam-related"/>
</dbReference>
<protein>
    <submittedName>
        <fullName evidence="2">D-aminopeptidase</fullName>
        <ecNumber evidence="2">3.4.11.19</ecNumber>
    </submittedName>
</protein>
<dbReference type="GO" id="GO:0004177">
    <property type="term" value="F:aminopeptidase activity"/>
    <property type="evidence" value="ECO:0007669"/>
    <property type="project" value="UniProtKB-KW"/>
</dbReference>
<keyword evidence="2" id="KW-0378">Hydrolase</keyword>
<organism evidence="2">
    <name type="scientific">bioreactor metagenome</name>
    <dbReference type="NCBI Taxonomy" id="1076179"/>
    <lineage>
        <taxon>unclassified sequences</taxon>
        <taxon>metagenomes</taxon>
        <taxon>ecological metagenomes</taxon>
    </lineage>
</organism>
<dbReference type="Gene3D" id="3.40.710.10">
    <property type="entry name" value="DD-peptidase/beta-lactamase superfamily"/>
    <property type="match status" value="1"/>
</dbReference>
<comment type="caution">
    <text evidence="2">The sequence shown here is derived from an EMBL/GenBank/DDBJ whole genome shotgun (WGS) entry which is preliminary data.</text>
</comment>
<accession>A0A644TK25</accession>
<keyword evidence="2" id="KW-0645">Protease</keyword>
<keyword evidence="2" id="KW-0031">Aminopeptidase</keyword>
<feature type="domain" description="Beta-lactamase-related" evidence="1">
    <location>
        <begin position="55"/>
        <end position="443"/>
    </location>
</feature>
<dbReference type="PANTHER" id="PTHR43283">
    <property type="entry name" value="BETA-LACTAMASE-RELATED"/>
    <property type="match status" value="1"/>
</dbReference>
<dbReference type="InterPro" id="IPR050789">
    <property type="entry name" value="Diverse_Enzym_Activities"/>
</dbReference>
<evidence type="ECO:0000259" key="1">
    <source>
        <dbReference type="Pfam" id="PF00144"/>
    </source>
</evidence>
<dbReference type="EMBL" id="VSSQ01000035">
    <property type="protein sequence ID" value="MPL67039.1"/>
    <property type="molecule type" value="Genomic_DNA"/>
</dbReference>
<dbReference type="Pfam" id="PF00144">
    <property type="entry name" value="Beta-lactamase"/>
    <property type="match status" value="1"/>
</dbReference>
<evidence type="ECO:0000313" key="2">
    <source>
        <dbReference type="EMBL" id="MPL67039.1"/>
    </source>
</evidence>
<dbReference type="SUPFAM" id="SSF56601">
    <property type="entry name" value="beta-lactamase/transpeptidase-like"/>
    <property type="match status" value="1"/>
</dbReference>
<dbReference type="InterPro" id="IPR012338">
    <property type="entry name" value="Beta-lactam/transpept-like"/>
</dbReference>
<gene>
    <name evidence="2" type="primary">dap_3</name>
    <name evidence="2" type="ORF">SDC9_12729</name>
</gene>
<sequence length="481" mass="54382">MRNLKQLAVQSISILLLLVSFYLGPSLNVIEASTSTLPQNITKKLDTSFSNMIGDTGEKIPGLGVLAVKNGKVVYSDFLGRRYIDKDNRQKDLPLTKDTRFRIASISKMFTGLAFMQLVEEGKINLDEDVSKYLGFKLINPSFPTVIITPRMLLSHTSSLRDGKMYSIPPQYSVKEFFIPNGVFYNNGEHFAKADQPPVEYFQYTNLNYGLLATIMEKITGERFDIYMRTHLLKQLDIKGSYNISDFTGIELKQVGTIYQKQTDDKWDDKGPWIPQIDDLQGKKPPSKDSVYISNPDVREYDKFYSLKDYKIGTNATVFSPQGGLHVSTMELQHLLQLMCDKGVYRGKRIIKAETLAEMWRPQWIYDPVKNNGNTYGGDMTMYGLAVQPIAGMGTARFLVNRNVEMVGHFADAYGLVAGIFVEPNKPNGFIYLMNGMATSENDNSGHYSGMYHWEEKFTTAILDNIFPEMGIKANTSRSIS</sequence>